<accession>A0ABD6B4Y4</accession>
<dbReference type="InterPro" id="IPR018645">
    <property type="entry name" value="OapC-like"/>
</dbReference>
<dbReference type="RefSeq" id="WP_379817864.1">
    <property type="nucleotide sequence ID" value="NZ_JBHUDH010000011.1"/>
</dbReference>
<feature type="region of interest" description="Disordered" evidence="1">
    <location>
        <begin position="1"/>
        <end position="214"/>
    </location>
</feature>
<comment type="caution">
    <text evidence="2">The sequence shown here is derived from an EMBL/GenBank/DDBJ whole genome shotgun (WGS) entry which is preliminary data.</text>
</comment>
<dbReference type="Proteomes" id="UP001597111">
    <property type="component" value="Unassembled WGS sequence"/>
</dbReference>
<feature type="compositionally biased region" description="Polar residues" evidence="1">
    <location>
        <begin position="70"/>
        <end position="79"/>
    </location>
</feature>
<feature type="compositionally biased region" description="Low complexity" evidence="1">
    <location>
        <begin position="42"/>
        <end position="61"/>
    </location>
</feature>
<dbReference type="EMBL" id="JBHUDH010000011">
    <property type="protein sequence ID" value="MFD1524975.1"/>
    <property type="molecule type" value="Genomic_DNA"/>
</dbReference>
<organism evidence="2 3">
    <name type="scientific">Halolamina salina</name>
    <dbReference type="NCBI Taxonomy" id="1220023"/>
    <lineage>
        <taxon>Archaea</taxon>
        <taxon>Methanobacteriati</taxon>
        <taxon>Methanobacteriota</taxon>
        <taxon>Stenosarchaea group</taxon>
        <taxon>Halobacteria</taxon>
        <taxon>Halobacteriales</taxon>
        <taxon>Haloferacaceae</taxon>
    </lineage>
</organism>
<evidence type="ECO:0000256" key="1">
    <source>
        <dbReference type="SAM" id="MobiDB-lite"/>
    </source>
</evidence>
<keyword evidence="3" id="KW-1185">Reference proteome</keyword>
<feature type="compositionally biased region" description="Basic and acidic residues" evidence="1">
    <location>
        <begin position="85"/>
        <end position="97"/>
    </location>
</feature>
<proteinExistence type="predicted"/>
<evidence type="ECO:0000313" key="2">
    <source>
        <dbReference type="EMBL" id="MFD1524975.1"/>
    </source>
</evidence>
<reference evidence="2 3" key="1">
    <citation type="journal article" date="2019" name="Int. J. Syst. Evol. Microbiol.">
        <title>The Global Catalogue of Microorganisms (GCM) 10K type strain sequencing project: providing services to taxonomists for standard genome sequencing and annotation.</title>
        <authorList>
            <consortium name="The Broad Institute Genomics Platform"/>
            <consortium name="The Broad Institute Genome Sequencing Center for Infectious Disease"/>
            <person name="Wu L."/>
            <person name="Ma J."/>
        </authorList>
    </citation>
    <scope>NUCLEOTIDE SEQUENCE [LARGE SCALE GENOMIC DNA]</scope>
    <source>
        <strain evidence="2 3">CGMCC 1.12285</strain>
    </source>
</reference>
<dbReference type="AlphaFoldDB" id="A0ABD6B4Y4"/>
<name>A0ABD6B4Y4_9EURY</name>
<evidence type="ECO:0000313" key="3">
    <source>
        <dbReference type="Proteomes" id="UP001597111"/>
    </source>
</evidence>
<dbReference type="Pfam" id="PF09845">
    <property type="entry name" value="OapC"/>
    <property type="match status" value="2"/>
</dbReference>
<protein>
    <submittedName>
        <fullName evidence="2">Zn-ribbon containing protein</fullName>
    </submittedName>
</protein>
<sequence>MPHECTTCGRQFDDGSKEMLSGCPNCGGNKFQFQPPGRDTAEPSSATDDAATADAETAGSAESERPDRGSPSTEPSDGDSQLPERSGDDSKPPERSSGDSQPPAHPAEAEPDVDAAEDRAQTDARSAAVSSEEIDEGRRTAEDGPPSDRGSPARGTPQGPPAERSPDESADEFDLSGAVGPEDDEPVEKQPVAGSAPQHEEPASDDDLGALREELNDQFESIKITAPGQYELNLMELYDRKEYIISLQEDGRYVIEMADDYGIDE</sequence>
<gene>
    <name evidence="2" type="ORF">ACFR9S_01485</name>
</gene>